<comment type="subcellular location">
    <subcellularLocation>
        <location evidence="1">Membrane</location>
        <topology evidence="1">Multi-pass membrane protein</topology>
    </subcellularLocation>
</comment>
<dbReference type="InterPro" id="IPR036259">
    <property type="entry name" value="MFS_trans_sf"/>
</dbReference>
<dbReference type="GO" id="GO:0055120">
    <property type="term" value="C:striated muscle dense body"/>
    <property type="evidence" value="ECO:0007669"/>
    <property type="project" value="TreeGrafter"/>
</dbReference>
<comment type="caution">
    <text evidence="6">The sequence shown here is derived from an EMBL/GenBank/DDBJ whole genome shotgun (WGS) entry which is preliminary data.</text>
</comment>
<name>A0A212EPD6_DANPL</name>
<dbReference type="GO" id="GO:0043266">
    <property type="term" value="P:regulation of potassium ion transport"/>
    <property type="evidence" value="ECO:0007669"/>
    <property type="project" value="TreeGrafter"/>
</dbReference>
<dbReference type="Gene3D" id="1.20.1250.20">
    <property type="entry name" value="MFS general substrate transporter like domains"/>
    <property type="match status" value="1"/>
</dbReference>
<gene>
    <name evidence="6" type="ORF">KGM_207844</name>
</gene>
<dbReference type="KEGG" id="dpl:KGM_207844"/>
<dbReference type="eggNOG" id="KOG3097">
    <property type="taxonomic scope" value="Eukaryota"/>
</dbReference>
<dbReference type="OrthoDB" id="78663at2759"/>
<organism evidence="6 7">
    <name type="scientific">Danaus plexippus plexippus</name>
    <dbReference type="NCBI Taxonomy" id="278856"/>
    <lineage>
        <taxon>Eukaryota</taxon>
        <taxon>Metazoa</taxon>
        <taxon>Ecdysozoa</taxon>
        <taxon>Arthropoda</taxon>
        <taxon>Hexapoda</taxon>
        <taxon>Insecta</taxon>
        <taxon>Pterygota</taxon>
        <taxon>Neoptera</taxon>
        <taxon>Endopterygota</taxon>
        <taxon>Lepidoptera</taxon>
        <taxon>Glossata</taxon>
        <taxon>Ditrysia</taxon>
        <taxon>Papilionoidea</taxon>
        <taxon>Nymphalidae</taxon>
        <taxon>Danainae</taxon>
        <taxon>Danaini</taxon>
        <taxon>Danaina</taxon>
        <taxon>Danaus</taxon>
        <taxon>Danaus</taxon>
    </lineage>
</organism>
<evidence type="ECO:0000313" key="6">
    <source>
        <dbReference type="EMBL" id="OWR43353.1"/>
    </source>
</evidence>
<accession>A0A212EPD6</accession>
<comment type="similarity">
    <text evidence="2">Belongs to the unc-93 family.</text>
</comment>
<evidence type="ECO:0000256" key="5">
    <source>
        <dbReference type="ARBA" id="ARBA00023136"/>
    </source>
</evidence>
<dbReference type="GO" id="GO:0006937">
    <property type="term" value="P:regulation of muscle contraction"/>
    <property type="evidence" value="ECO:0007669"/>
    <property type="project" value="TreeGrafter"/>
</dbReference>
<proteinExistence type="inferred from homology"/>
<dbReference type="EMBL" id="AGBW02013486">
    <property type="protein sequence ID" value="OWR43353.1"/>
    <property type="molecule type" value="Genomic_DNA"/>
</dbReference>
<dbReference type="GO" id="GO:0005886">
    <property type="term" value="C:plasma membrane"/>
    <property type="evidence" value="ECO:0007669"/>
    <property type="project" value="TreeGrafter"/>
</dbReference>
<dbReference type="PANTHER" id="PTHR19444">
    <property type="entry name" value="UNC-93 RELATED"/>
    <property type="match status" value="1"/>
</dbReference>
<dbReference type="PANTHER" id="PTHR19444:SF50">
    <property type="match status" value="1"/>
</dbReference>
<evidence type="ECO:0000256" key="1">
    <source>
        <dbReference type="ARBA" id="ARBA00004141"/>
    </source>
</evidence>
<dbReference type="InterPro" id="IPR051951">
    <property type="entry name" value="UNC-93_regulatory"/>
</dbReference>
<sequence length="407" mass="44467">MFLPLIVIKWLGTKWTISLSFLAYLPYFAAQMYPSFYTLIPAAFIMGIGGGPLWCAKSTYLSAAAEANTKTSNLCLEVLLVRFFGIFFMIYQLNQVWGNLISSLVLSSGDNSAAVTAINDTMIAQLCGANFMPSAHADEALQRQPPEKIQMISGIYLGCTVAASLLVAVGVDSIKSNKIDQNNASKSGIHLLATTLKLLVEPKHLMLASINVFVGMQQAFFGADFTAAFVSCSVGVGTVGFVMMTFGFANASGCVVMEQMAKTVGRLPLIIAAFIIHGSLMVTLLTFNLQPNQPVVMYVIACLWGFCDSIWAVQISAFYGIVFKGREEAAFSNVRLCESFGYIIAYIISPHLKTGVKTYILMVTMLVGVVLYIIVEFSERKANTSTETSEPQEKYIDFDNKAFEYSK</sequence>
<evidence type="ECO:0000256" key="3">
    <source>
        <dbReference type="ARBA" id="ARBA00022692"/>
    </source>
</evidence>
<reference evidence="6 7" key="1">
    <citation type="journal article" date="2011" name="Cell">
        <title>The monarch butterfly genome yields insights into long-distance migration.</title>
        <authorList>
            <person name="Zhan S."/>
            <person name="Merlin C."/>
            <person name="Boore J.L."/>
            <person name="Reppert S.M."/>
        </authorList>
    </citation>
    <scope>NUCLEOTIDE SEQUENCE [LARGE SCALE GENOMIC DNA]</scope>
    <source>
        <strain evidence="6">F-2</strain>
    </source>
</reference>
<dbReference type="AlphaFoldDB" id="A0A212EPD6"/>
<dbReference type="InterPro" id="IPR010291">
    <property type="entry name" value="Ion_channel_UNC-93"/>
</dbReference>
<dbReference type="Pfam" id="PF05978">
    <property type="entry name" value="UNC-93"/>
    <property type="match status" value="1"/>
</dbReference>
<dbReference type="GO" id="GO:0015459">
    <property type="term" value="F:potassium channel regulator activity"/>
    <property type="evidence" value="ECO:0007669"/>
    <property type="project" value="TreeGrafter"/>
</dbReference>
<protein>
    <submittedName>
        <fullName evidence="6">UNC93 protein</fullName>
    </submittedName>
</protein>
<keyword evidence="5" id="KW-0472">Membrane</keyword>
<evidence type="ECO:0000256" key="4">
    <source>
        <dbReference type="ARBA" id="ARBA00022989"/>
    </source>
</evidence>
<evidence type="ECO:0000256" key="2">
    <source>
        <dbReference type="ARBA" id="ARBA00009172"/>
    </source>
</evidence>
<keyword evidence="4" id="KW-1133">Transmembrane helix</keyword>
<dbReference type="Proteomes" id="UP000007151">
    <property type="component" value="Unassembled WGS sequence"/>
</dbReference>
<keyword evidence="3" id="KW-0812">Transmembrane</keyword>
<evidence type="ECO:0000313" key="7">
    <source>
        <dbReference type="Proteomes" id="UP000007151"/>
    </source>
</evidence>
<dbReference type="SUPFAM" id="SSF103473">
    <property type="entry name" value="MFS general substrate transporter"/>
    <property type="match status" value="1"/>
</dbReference>
<keyword evidence="7" id="KW-1185">Reference proteome</keyword>